<keyword evidence="11" id="KW-1185">Reference proteome</keyword>
<evidence type="ECO:0000313" key="10">
    <source>
        <dbReference type="EMBL" id="MEK9502527.1"/>
    </source>
</evidence>
<name>A0ABU9ECS0_9BACT</name>
<dbReference type="Proteomes" id="UP001484239">
    <property type="component" value="Unassembled WGS sequence"/>
</dbReference>
<evidence type="ECO:0000256" key="2">
    <source>
        <dbReference type="ARBA" id="ARBA00004613"/>
    </source>
</evidence>
<dbReference type="Pfam" id="PF00460">
    <property type="entry name" value="Flg_bb_rod"/>
    <property type="match status" value="1"/>
</dbReference>
<dbReference type="PANTHER" id="PTHR30033">
    <property type="entry name" value="FLAGELLAR HOOK-ASSOCIATED PROTEIN 1"/>
    <property type="match status" value="1"/>
</dbReference>
<evidence type="ECO:0000259" key="8">
    <source>
        <dbReference type="Pfam" id="PF06429"/>
    </source>
</evidence>
<evidence type="ECO:0000313" key="11">
    <source>
        <dbReference type="Proteomes" id="UP001484239"/>
    </source>
</evidence>
<evidence type="ECO:0000256" key="1">
    <source>
        <dbReference type="ARBA" id="ARBA00004365"/>
    </source>
</evidence>
<feature type="domain" description="Flagellar basal-body/hook protein C-terminal" evidence="8">
    <location>
        <begin position="427"/>
        <end position="463"/>
    </location>
</feature>
<keyword evidence="10" id="KW-0969">Cilium</keyword>
<dbReference type="InterPro" id="IPR002371">
    <property type="entry name" value="FlgK"/>
</dbReference>
<comment type="similarity">
    <text evidence="3">Belongs to the flagella basal body rod proteins family.</text>
</comment>
<dbReference type="SUPFAM" id="SSF64518">
    <property type="entry name" value="Phase 1 flagellin"/>
    <property type="match status" value="1"/>
</dbReference>
<evidence type="ECO:0000259" key="9">
    <source>
        <dbReference type="Pfam" id="PF22638"/>
    </source>
</evidence>
<dbReference type="Pfam" id="PF22638">
    <property type="entry name" value="FlgK_D1"/>
    <property type="match status" value="1"/>
</dbReference>
<feature type="domain" description="Flagellar basal body rod protein N-terminal" evidence="7">
    <location>
        <begin position="9"/>
        <end position="38"/>
    </location>
</feature>
<evidence type="ECO:0000256" key="3">
    <source>
        <dbReference type="ARBA" id="ARBA00009677"/>
    </source>
</evidence>
<protein>
    <recommendedName>
        <fullName evidence="4">Flagellar hook-associated protein 1</fullName>
    </recommendedName>
</protein>
<gene>
    <name evidence="10" type="primary">flgK</name>
    <name evidence="10" type="ORF">WI372_16155</name>
</gene>
<keyword evidence="6" id="KW-0975">Bacterial flagellum</keyword>
<keyword evidence="10" id="KW-0966">Cell projection</keyword>
<evidence type="ECO:0000259" key="7">
    <source>
        <dbReference type="Pfam" id="PF00460"/>
    </source>
</evidence>
<dbReference type="InterPro" id="IPR001444">
    <property type="entry name" value="Flag_bb_rod_N"/>
</dbReference>
<dbReference type="EMBL" id="JBBHLI010000012">
    <property type="protein sequence ID" value="MEK9502527.1"/>
    <property type="molecule type" value="Genomic_DNA"/>
</dbReference>
<reference evidence="10 11" key="1">
    <citation type="submission" date="2024-02" db="EMBL/GenBank/DDBJ databases">
        <title>A novel Gemmatimonadota bacterium.</title>
        <authorList>
            <person name="Du Z.-J."/>
            <person name="Ye Y.-Q."/>
        </authorList>
    </citation>
    <scope>NUCLEOTIDE SEQUENCE [LARGE SCALE GENOMIC DNA]</scope>
    <source>
        <strain evidence="10 11">DH-20</strain>
    </source>
</reference>
<feature type="domain" description="Flagellar hook-associated protein FlgK helical" evidence="9">
    <location>
        <begin position="96"/>
        <end position="320"/>
    </location>
</feature>
<keyword evidence="10" id="KW-0282">Flagellum</keyword>
<dbReference type="RefSeq" id="WP_405280558.1">
    <property type="nucleotide sequence ID" value="NZ_CP144380.1"/>
</dbReference>
<evidence type="ECO:0000256" key="4">
    <source>
        <dbReference type="ARBA" id="ARBA00016244"/>
    </source>
</evidence>
<dbReference type="InterPro" id="IPR053927">
    <property type="entry name" value="FlgK_helical"/>
</dbReference>
<proteinExistence type="inferred from homology"/>
<evidence type="ECO:0000256" key="6">
    <source>
        <dbReference type="ARBA" id="ARBA00023143"/>
    </source>
</evidence>
<accession>A0ABU9ECS0</accession>
<dbReference type="InterPro" id="IPR010930">
    <property type="entry name" value="Flg_bb/hook_C_dom"/>
</dbReference>
<dbReference type="NCBIfam" id="TIGR02492">
    <property type="entry name" value="flgK_ends"/>
    <property type="match status" value="1"/>
</dbReference>
<evidence type="ECO:0000256" key="5">
    <source>
        <dbReference type="ARBA" id="ARBA00022525"/>
    </source>
</evidence>
<sequence>MPSSLFGILNNARAGMAAQQLQLEVASHNLANANTEGYSRQRVELSARRPLFMPEGMLGTGVGVMDISRSRDALLDRQVRSSTSDLMGDQMRFNLLSEVETSFGEPGGSGLGATLDAFYSAWSDLANDPTGIGTRNVLVQRGQLLTEHLQHVSSGLDTVRTTAINQLSADATRANQLLGEVARLNREIVAAQSAGNSAPDLGDQRDRALDALSGLLDIEVHPQPRGDVNVTVGGISVVDGVSAESLSVSAGAGTWSIQTDAGFALTAPGGTVGAALRVLHDDLPAFRTALDDLARGIAETVNAAHSGGTSPNGATGLDFFDVSGGLANVTAGTLSLDAAILADADNVAAGTADGGGGYQPGANDVALAIAGLRTTGSAGYLAGGTAGEAYRGLVAQVGLAVSGASTDVAAGETLRTAALQRRESLVGVSTDEELVSVIQFQAAYAASARIVNVVDEMLQTLLSIA</sequence>
<comment type="subcellular location">
    <subcellularLocation>
        <location evidence="1">Bacterial flagellum</location>
    </subcellularLocation>
    <subcellularLocation>
        <location evidence="2">Secreted</location>
    </subcellularLocation>
</comment>
<dbReference type="Pfam" id="PF06429">
    <property type="entry name" value="Flg_bbr_C"/>
    <property type="match status" value="1"/>
</dbReference>
<dbReference type="PANTHER" id="PTHR30033:SF1">
    <property type="entry name" value="FLAGELLAR HOOK-ASSOCIATED PROTEIN 1"/>
    <property type="match status" value="1"/>
</dbReference>
<comment type="caution">
    <text evidence="10">The sequence shown here is derived from an EMBL/GenBank/DDBJ whole genome shotgun (WGS) entry which is preliminary data.</text>
</comment>
<keyword evidence="5" id="KW-0964">Secreted</keyword>
<organism evidence="10 11">
    <name type="scientific">Gaopeijia maritima</name>
    <dbReference type="NCBI Taxonomy" id="3119007"/>
    <lineage>
        <taxon>Bacteria</taxon>
        <taxon>Pseudomonadati</taxon>
        <taxon>Gemmatimonadota</taxon>
        <taxon>Longimicrobiia</taxon>
        <taxon>Gaopeijiales</taxon>
        <taxon>Gaopeijiaceae</taxon>
        <taxon>Gaopeijia</taxon>
    </lineage>
</organism>